<evidence type="ECO:0000256" key="3">
    <source>
        <dbReference type="ARBA" id="ARBA00023125"/>
    </source>
</evidence>
<gene>
    <name evidence="10" type="primary">PROX2</name>
</gene>
<protein>
    <submittedName>
        <fullName evidence="10">Prospero homeobox protein 2</fullName>
    </submittedName>
</protein>
<keyword evidence="5" id="KW-0804">Transcription</keyword>
<dbReference type="GO" id="GO:0070309">
    <property type="term" value="P:lens fiber cell morphogenesis"/>
    <property type="evidence" value="ECO:0007669"/>
    <property type="project" value="UniProtKB-ARBA"/>
</dbReference>
<dbReference type="Gene3D" id="1.10.10.500">
    <property type="entry name" value="Homeo-prospero domain"/>
    <property type="match status" value="1"/>
</dbReference>
<keyword evidence="2" id="KW-0805">Transcription regulation</keyword>
<keyword evidence="3 10" id="KW-0238">DNA-binding</keyword>
<dbReference type="GO" id="GO:0000978">
    <property type="term" value="F:RNA polymerase II cis-regulatory region sequence-specific DNA binding"/>
    <property type="evidence" value="ECO:0007669"/>
    <property type="project" value="TreeGrafter"/>
</dbReference>
<dbReference type="GO" id="GO:0031016">
    <property type="term" value="P:pancreas development"/>
    <property type="evidence" value="ECO:0007669"/>
    <property type="project" value="UniProtKB-ARBA"/>
</dbReference>
<comment type="subcellular location">
    <subcellularLocation>
        <location evidence="1">Nucleus</location>
    </subcellularLocation>
</comment>
<dbReference type="SUPFAM" id="SSF46689">
    <property type="entry name" value="Homeodomain-like"/>
    <property type="match status" value="1"/>
</dbReference>
<evidence type="ECO:0000313" key="9">
    <source>
        <dbReference type="Proteomes" id="UP000000715"/>
    </source>
</evidence>
<dbReference type="GeneID" id="101674544"/>
<feature type="compositionally biased region" description="Basic residues" evidence="7">
    <location>
        <begin position="166"/>
        <end position="175"/>
    </location>
</feature>
<dbReference type="InterPro" id="IPR023082">
    <property type="entry name" value="Homeo_prospero_dom"/>
</dbReference>
<reference evidence="10" key="1">
    <citation type="submission" date="2025-08" db="UniProtKB">
        <authorList>
            <consortium name="RefSeq"/>
        </authorList>
    </citation>
    <scope>IDENTIFICATION</scope>
    <source>
        <tissue evidence="10">Brain</tissue>
    </source>
</reference>
<name>A0A8U0UU04_MUSPF</name>
<dbReference type="GO" id="GO:0060059">
    <property type="term" value="P:embryonic retina morphogenesis in camera-type eye"/>
    <property type="evidence" value="ECO:0007669"/>
    <property type="project" value="UniProtKB-ARBA"/>
</dbReference>
<dbReference type="InterPro" id="IPR039350">
    <property type="entry name" value="Prospero_homeodomain"/>
</dbReference>
<proteinExistence type="predicted"/>
<keyword evidence="9" id="KW-1185">Reference proteome</keyword>
<dbReference type="GO" id="GO:0035295">
    <property type="term" value="P:tube development"/>
    <property type="evidence" value="ECO:0007669"/>
    <property type="project" value="UniProtKB-ARBA"/>
</dbReference>
<dbReference type="GO" id="GO:0045165">
    <property type="term" value="P:cell fate commitment"/>
    <property type="evidence" value="ECO:0007669"/>
    <property type="project" value="UniProtKB-ARBA"/>
</dbReference>
<dbReference type="PROSITE" id="PS51818">
    <property type="entry name" value="HOMEO_PROSPERO"/>
    <property type="match status" value="1"/>
</dbReference>
<evidence type="ECO:0000256" key="7">
    <source>
        <dbReference type="SAM" id="MobiDB-lite"/>
    </source>
</evidence>
<feature type="compositionally biased region" description="Basic residues" evidence="7">
    <location>
        <begin position="200"/>
        <end position="209"/>
    </location>
</feature>
<evidence type="ECO:0000256" key="6">
    <source>
        <dbReference type="ARBA" id="ARBA00023242"/>
    </source>
</evidence>
<dbReference type="AlphaFoldDB" id="A0A8U0UU04"/>
<dbReference type="FunFam" id="1.10.10.500:FF:000001">
    <property type="entry name" value="Prospero homeobox protein 1"/>
    <property type="match status" value="1"/>
</dbReference>
<evidence type="ECO:0000256" key="1">
    <source>
        <dbReference type="ARBA" id="ARBA00004123"/>
    </source>
</evidence>
<dbReference type="RefSeq" id="XP_044928215.1">
    <property type="nucleotide sequence ID" value="XM_045072280.1"/>
</dbReference>
<evidence type="ECO:0000259" key="8">
    <source>
        <dbReference type="PROSITE" id="PS51818"/>
    </source>
</evidence>
<dbReference type="GO" id="GO:0005634">
    <property type="term" value="C:nucleus"/>
    <property type="evidence" value="ECO:0007669"/>
    <property type="project" value="UniProtKB-SubCell"/>
</dbReference>
<dbReference type="CTD" id="283571"/>
<dbReference type="GO" id="GO:0070365">
    <property type="term" value="P:hepatocyte differentiation"/>
    <property type="evidence" value="ECO:0007669"/>
    <property type="project" value="UniProtKB-ARBA"/>
</dbReference>
<dbReference type="OrthoDB" id="10038576at2759"/>
<dbReference type="GO" id="GO:0060836">
    <property type="term" value="P:lymphatic endothelial cell differentiation"/>
    <property type="evidence" value="ECO:0007669"/>
    <property type="project" value="UniProtKB-ARBA"/>
</dbReference>
<evidence type="ECO:0000313" key="10">
    <source>
        <dbReference type="RefSeq" id="XP_044928215.1"/>
    </source>
</evidence>
<feature type="region of interest" description="Disordered" evidence="7">
    <location>
        <begin position="41"/>
        <end position="77"/>
    </location>
</feature>
<evidence type="ECO:0000256" key="5">
    <source>
        <dbReference type="ARBA" id="ARBA00023163"/>
    </source>
</evidence>
<evidence type="ECO:0000256" key="2">
    <source>
        <dbReference type="ARBA" id="ARBA00023015"/>
    </source>
</evidence>
<feature type="compositionally biased region" description="Polar residues" evidence="7">
    <location>
        <begin position="388"/>
        <end position="401"/>
    </location>
</feature>
<sequence length="626" mass="69484">GPSEKGLPQGATALSKCLFSQDLDPNSGLLPPLSQACSCLPEPCMDGERSPAPPEKGRDSPFAWSPGPSSSFIDPDWFGDENIQAKRARVETIVQGMCLSPHTPAPAPSKARARDGACCPGKARERKRKQSLPMQQGPLKPGPAGDHGSRKGGPRVREQLHQLKQQLKHLQKHILRAAEPRDTAQDAGGSETDKGPLRAQQRKGYGRRPRALDSDHYQGSRGDHPEEEKHRASEAEHQSEEPRFLPCGAQALLEILRKELTGAVSQAVDSVLQKVLLDPPGHLTQLDRSFQGLVPEGRSEPSPPERGACKDLFPLATLPRRAQPQTGVLLQNFSLAKSLDPPRYPVSLRMIPIPCQGPPANCPLTAPSHIQENQTLGQLLGPRPRGHWSSSLPHDSTPQSHRSSESGLRPWGAVKLRPSVLSQQQYALPFASPRLERLPVLPSVKMEQGGLQAVPDVLPFPSLHTQEGLNPGHLKKAKLMFFFTRYPSSNLLKAYFPDVQFNRCITSQMIKWFSNFREFYYIQMEKFARQATTDGVTNPKMLVVLRDSELFRALNMHYNKGNDFEVPDCFLEVASLTLQEFFRAVSAGKDSDPSWKKPIYKIISKLDSDIPEIFKSSNYPQELFRN</sequence>
<evidence type="ECO:0000256" key="4">
    <source>
        <dbReference type="ARBA" id="ARBA00023155"/>
    </source>
</evidence>
<dbReference type="GO" id="GO:0005737">
    <property type="term" value="C:cytoplasm"/>
    <property type="evidence" value="ECO:0007669"/>
    <property type="project" value="UniProtKB-ARBA"/>
</dbReference>
<organism evidence="9 10">
    <name type="scientific">Mustela putorius furo</name>
    <name type="common">European domestic ferret</name>
    <name type="synonym">Mustela furo</name>
    <dbReference type="NCBI Taxonomy" id="9669"/>
    <lineage>
        <taxon>Eukaryota</taxon>
        <taxon>Metazoa</taxon>
        <taxon>Chordata</taxon>
        <taxon>Craniata</taxon>
        <taxon>Vertebrata</taxon>
        <taxon>Euteleostomi</taxon>
        <taxon>Mammalia</taxon>
        <taxon>Eutheria</taxon>
        <taxon>Laurasiatheria</taxon>
        <taxon>Carnivora</taxon>
        <taxon>Caniformia</taxon>
        <taxon>Musteloidea</taxon>
        <taxon>Mustelidae</taxon>
        <taxon>Mustelinae</taxon>
        <taxon>Mustela</taxon>
    </lineage>
</organism>
<feature type="compositionally biased region" description="Basic and acidic residues" evidence="7">
    <location>
        <begin position="210"/>
        <end position="243"/>
    </location>
</feature>
<dbReference type="GO" id="GO:0000981">
    <property type="term" value="F:DNA-binding transcription factor activity, RNA polymerase II-specific"/>
    <property type="evidence" value="ECO:0007669"/>
    <property type="project" value="TreeGrafter"/>
</dbReference>
<feature type="region of interest" description="Disordered" evidence="7">
    <location>
        <begin position="99"/>
        <end position="243"/>
    </location>
</feature>
<feature type="non-terminal residue" evidence="10">
    <location>
        <position position="1"/>
    </location>
</feature>
<dbReference type="PANTHER" id="PTHR12198">
    <property type="entry name" value="HOMEOBOX PROTEIN PROSPERO/PROX-1/CEH-26"/>
    <property type="match status" value="1"/>
</dbReference>
<feature type="domain" description="Prospero" evidence="8">
    <location>
        <begin position="466"/>
        <end position="624"/>
    </location>
</feature>
<dbReference type="GO" id="GO:0048646">
    <property type="term" value="P:anatomical structure formation involved in morphogenesis"/>
    <property type="evidence" value="ECO:0007669"/>
    <property type="project" value="UniProtKB-ARBA"/>
</dbReference>
<dbReference type="GO" id="GO:0007417">
    <property type="term" value="P:central nervous system development"/>
    <property type="evidence" value="ECO:0007669"/>
    <property type="project" value="UniProtKB-ARBA"/>
</dbReference>
<dbReference type="InterPro" id="IPR037131">
    <property type="entry name" value="Homeo_prospero_dom_sf"/>
</dbReference>
<keyword evidence="4 10" id="KW-0371">Homeobox</keyword>
<feature type="region of interest" description="Disordered" evidence="7">
    <location>
        <begin position="378"/>
        <end position="409"/>
    </location>
</feature>
<dbReference type="Pfam" id="PF05044">
    <property type="entry name" value="HPD"/>
    <property type="match status" value="1"/>
</dbReference>
<accession>A0A8U0UU04</accession>
<dbReference type="Proteomes" id="UP000000715">
    <property type="component" value="Unplaced"/>
</dbReference>
<dbReference type="PANTHER" id="PTHR12198:SF5">
    <property type="entry name" value="PROSPERO HOMEOBOX PROTEIN 2"/>
    <property type="match status" value="1"/>
</dbReference>
<keyword evidence="6" id="KW-0539">Nucleus</keyword>
<dbReference type="InterPro" id="IPR009057">
    <property type="entry name" value="Homeodomain-like_sf"/>
</dbReference>